<name>A0AAV7SFS8_PLEWA</name>
<dbReference type="Proteomes" id="UP001066276">
    <property type="component" value="Chromosome 4_2"/>
</dbReference>
<feature type="region of interest" description="Disordered" evidence="1">
    <location>
        <begin position="1"/>
        <end position="35"/>
    </location>
</feature>
<reference evidence="2" key="1">
    <citation type="journal article" date="2022" name="bioRxiv">
        <title>Sequencing and chromosome-scale assembly of the giantPleurodeles waltlgenome.</title>
        <authorList>
            <person name="Brown T."/>
            <person name="Elewa A."/>
            <person name="Iarovenko S."/>
            <person name="Subramanian E."/>
            <person name="Araus A.J."/>
            <person name="Petzold A."/>
            <person name="Susuki M."/>
            <person name="Suzuki K.-i.T."/>
            <person name="Hayashi T."/>
            <person name="Toyoda A."/>
            <person name="Oliveira C."/>
            <person name="Osipova E."/>
            <person name="Leigh N.D."/>
            <person name="Simon A."/>
            <person name="Yun M.H."/>
        </authorList>
    </citation>
    <scope>NUCLEOTIDE SEQUENCE</scope>
    <source>
        <strain evidence="2">20211129_DDA</strain>
        <tissue evidence="2">Liver</tissue>
    </source>
</reference>
<evidence type="ECO:0000313" key="3">
    <source>
        <dbReference type="Proteomes" id="UP001066276"/>
    </source>
</evidence>
<proteinExistence type="predicted"/>
<evidence type="ECO:0000313" key="2">
    <source>
        <dbReference type="EMBL" id="KAJ1162298.1"/>
    </source>
</evidence>
<dbReference type="AlphaFoldDB" id="A0AAV7SFS8"/>
<organism evidence="2 3">
    <name type="scientific">Pleurodeles waltl</name>
    <name type="common">Iberian ribbed newt</name>
    <dbReference type="NCBI Taxonomy" id="8319"/>
    <lineage>
        <taxon>Eukaryota</taxon>
        <taxon>Metazoa</taxon>
        <taxon>Chordata</taxon>
        <taxon>Craniata</taxon>
        <taxon>Vertebrata</taxon>
        <taxon>Euteleostomi</taxon>
        <taxon>Amphibia</taxon>
        <taxon>Batrachia</taxon>
        <taxon>Caudata</taxon>
        <taxon>Salamandroidea</taxon>
        <taxon>Salamandridae</taxon>
        <taxon>Pleurodelinae</taxon>
        <taxon>Pleurodeles</taxon>
    </lineage>
</organism>
<accession>A0AAV7SFS8</accession>
<evidence type="ECO:0000256" key="1">
    <source>
        <dbReference type="SAM" id="MobiDB-lite"/>
    </source>
</evidence>
<gene>
    <name evidence="2" type="ORF">NDU88_002766</name>
</gene>
<protein>
    <submittedName>
        <fullName evidence="2">Uncharacterized protein</fullName>
    </submittedName>
</protein>
<comment type="caution">
    <text evidence="2">The sequence shown here is derived from an EMBL/GenBank/DDBJ whole genome shotgun (WGS) entry which is preliminary data.</text>
</comment>
<sequence length="74" mass="8077">MSASEGRVLLRPPLWSAGKPEGEIRSPGNNVSKRVPRGARPFEAAVMECREAGRGDLFPQQKCQQVRPARGASF</sequence>
<dbReference type="EMBL" id="JANPWB010000008">
    <property type="protein sequence ID" value="KAJ1162298.1"/>
    <property type="molecule type" value="Genomic_DNA"/>
</dbReference>
<keyword evidence="3" id="KW-1185">Reference proteome</keyword>